<comment type="caution">
    <text evidence="4">The sequence shown here is derived from an EMBL/GenBank/DDBJ whole genome shotgun (WGS) entry which is preliminary data.</text>
</comment>
<keyword evidence="2 3" id="KW-0040">ANK repeat</keyword>
<dbReference type="PROSITE" id="PS50297">
    <property type="entry name" value="ANK_REP_REGION"/>
    <property type="match status" value="1"/>
</dbReference>
<feature type="repeat" description="ANK" evidence="3">
    <location>
        <begin position="116"/>
        <end position="148"/>
    </location>
</feature>
<evidence type="ECO:0000256" key="1">
    <source>
        <dbReference type="ARBA" id="ARBA00022737"/>
    </source>
</evidence>
<dbReference type="PANTHER" id="PTHR24173:SF74">
    <property type="entry name" value="ANKYRIN REPEAT DOMAIN-CONTAINING PROTEIN 16"/>
    <property type="match status" value="1"/>
</dbReference>
<evidence type="ECO:0000313" key="5">
    <source>
        <dbReference type="Proteomes" id="UP000031599"/>
    </source>
</evidence>
<dbReference type="SMART" id="SM00248">
    <property type="entry name" value="ANK"/>
    <property type="match status" value="5"/>
</dbReference>
<reference evidence="4 5" key="1">
    <citation type="submission" date="2014-12" db="EMBL/GenBank/DDBJ databases">
        <title>Genome assembly of Enhygromyxa salina DSM 15201.</title>
        <authorList>
            <person name="Sharma G."/>
            <person name="Subramanian S."/>
        </authorList>
    </citation>
    <scope>NUCLEOTIDE SEQUENCE [LARGE SCALE GENOMIC DNA]</scope>
    <source>
        <strain evidence="4 5">DSM 15201</strain>
    </source>
</reference>
<accession>A0A0C2CXC8</accession>
<evidence type="ECO:0000256" key="2">
    <source>
        <dbReference type="ARBA" id="ARBA00023043"/>
    </source>
</evidence>
<feature type="repeat" description="ANK" evidence="3">
    <location>
        <begin position="83"/>
        <end position="115"/>
    </location>
</feature>
<name>A0A0C2CXC8_9BACT</name>
<dbReference type="Proteomes" id="UP000031599">
    <property type="component" value="Unassembled WGS sequence"/>
</dbReference>
<dbReference type="PANTHER" id="PTHR24173">
    <property type="entry name" value="ANKYRIN REPEAT CONTAINING"/>
    <property type="match status" value="1"/>
</dbReference>
<dbReference type="InterPro" id="IPR002110">
    <property type="entry name" value="Ankyrin_rpt"/>
</dbReference>
<dbReference type="EMBL" id="JMCC02000128">
    <property type="protein sequence ID" value="KIG12502.1"/>
    <property type="molecule type" value="Genomic_DNA"/>
</dbReference>
<gene>
    <name evidence="4" type="ORF">DB30_01319</name>
</gene>
<dbReference type="Pfam" id="PF12796">
    <property type="entry name" value="Ank_2"/>
    <property type="match status" value="1"/>
</dbReference>
<dbReference type="InterPro" id="IPR036770">
    <property type="entry name" value="Ankyrin_rpt-contain_sf"/>
</dbReference>
<evidence type="ECO:0000256" key="3">
    <source>
        <dbReference type="PROSITE-ProRule" id="PRU00023"/>
    </source>
</evidence>
<dbReference type="Gene3D" id="1.25.40.20">
    <property type="entry name" value="Ankyrin repeat-containing domain"/>
    <property type="match status" value="2"/>
</dbReference>
<protein>
    <submittedName>
        <fullName evidence="4">Ankyrin</fullName>
    </submittedName>
</protein>
<dbReference type="AlphaFoldDB" id="A0A0C2CXC8"/>
<keyword evidence="1" id="KW-0677">Repeat</keyword>
<proteinExistence type="predicted"/>
<evidence type="ECO:0000313" key="4">
    <source>
        <dbReference type="EMBL" id="KIG12502.1"/>
    </source>
</evidence>
<organism evidence="4 5">
    <name type="scientific">Enhygromyxa salina</name>
    <dbReference type="NCBI Taxonomy" id="215803"/>
    <lineage>
        <taxon>Bacteria</taxon>
        <taxon>Pseudomonadati</taxon>
        <taxon>Myxococcota</taxon>
        <taxon>Polyangia</taxon>
        <taxon>Nannocystales</taxon>
        <taxon>Nannocystaceae</taxon>
        <taxon>Enhygromyxa</taxon>
    </lineage>
</organism>
<dbReference type="SUPFAM" id="SSF48403">
    <property type="entry name" value="Ankyrin repeat"/>
    <property type="match status" value="1"/>
</dbReference>
<sequence>MVNVLLAAKADPNKCCKDQKLTPLHSATTAEVVDLLLDHGADPNAEDHRGDNAVSVAIFRGDFEVVHHLFERLPELKNQKDQYGRTPLIKAVASGNVEAANWLLEAGVEIDLPDARGETPLTYAVVKKEAELALKLIELGAKGDRKDAAGNTPLLWAQRYGLSDVVEKLTDAGLVSSA</sequence>
<dbReference type="PROSITE" id="PS50088">
    <property type="entry name" value="ANK_REPEAT"/>
    <property type="match status" value="2"/>
</dbReference>